<dbReference type="Pfam" id="PF13191">
    <property type="entry name" value="AAA_16"/>
    <property type="match status" value="1"/>
</dbReference>
<proteinExistence type="predicted"/>
<dbReference type="RefSeq" id="WP_249848416.1">
    <property type="nucleotide sequence ID" value="NZ_JAMGBD010000001.1"/>
</dbReference>
<dbReference type="SUPFAM" id="SSF52540">
    <property type="entry name" value="P-loop containing nucleoside triphosphate hydrolases"/>
    <property type="match status" value="1"/>
</dbReference>
<dbReference type="Gene3D" id="1.25.40.10">
    <property type="entry name" value="Tetratricopeptide repeat domain"/>
    <property type="match status" value="1"/>
</dbReference>
<dbReference type="InterPro" id="IPR041664">
    <property type="entry name" value="AAA_16"/>
</dbReference>
<gene>
    <name evidence="2" type="ORF">LZ536_09410</name>
</gene>
<evidence type="ECO:0000313" key="3">
    <source>
        <dbReference type="Proteomes" id="UP001165363"/>
    </source>
</evidence>
<sequence>MDREPLYGRDQLLARLMDNYRSGCTLFGLDGVGGVGKTEVAERLSGAIAQAGDKQVVRVDMALASTESLVVAALYEALKQIPKSTGQAVEVATEKALSAIVGNGRKVLAAMAQDLLQAVTDKAEKTIEVVGGLISGENDAPTESLGQLDQFNRRAAIRQFMQIVADLGNPVVVVLDNYEGADASAREFARFIAGNQPAGWILIAACNTETDPSDWNSGFITTVEGLAGVCETVHGLDREGIRQWHIDQVGNDPSDDLLSELHEKSLGGRPVWLELLIKGLREGVEFRLPSVNMLHAARRNALSSPARAVAEMLSIIPPDKAVPIDFLALACRIGEIGEIGGAIDELRLAAEIQQDASHVRFANSSYRNSWFDSIGPAGCEQRTNIWYRAFEESGRVPQLLSTTGLVPAIAGKIASGQSQAVTDVAGALLQLGAQEDALVILDAAWQHGQYEAGKGDQMIEHALIAAQTRLDLGRYSDVQPALRLFELGQGSESQRLKADLIQMKLALRLNTYEAVWAIGSKLTAAGLEPEDEIERELVLNTAYRDLLDLDALKSSVARIRAFRLESGSNQLSVTRALARSLSKLGLSDEAMAMATEASTQAAESGDIRAIGNAHLAMAEALRHAGRQAEAIEHYRRGAQLANACGNRDSLIWCNLGEACAFVEQGQFESASDSLAVVDFKVNEMGYEHPLEKSHAQLIRTILALVQGQEVEIDPILTSYRRLGVAWPEELLRTISKTRVIEAPIPI</sequence>
<dbReference type="Proteomes" id="UP001165363">
    <property type="component" value="Unassembled WGS sequence"/>
</dbReference>
<name>A0ABT0RN86_9SPHN</name>
<dbReference type="InterPro" id="IPR027417">
    <property type="entry name" value="P-loop_NTPase"/>
</dbReference>
<feature type="domain" description="Orc1-like AAA ATPase" evidence="1">
    <location>
        <begin position="5"/>
        <end position="198"/>
    </location>
</feature>
<accession>A0ABT0RN86</accession>
<dbReference type="InterPro" id="IPR011990">
    <property type="entry name" value="TPR-like_helical_dom_sf"/>
</dbReference>
<reference evidence="2" key="1">
    <citation type="submission" date="2022-05" db="EMBL/GenBank/DDBJ databases">
        <authorList>
            <person name="Jo J.-H."/>
            <person name="Im W.-T."/>
        </authorList>
    </citation>
    <scope>NUCLEOTIDE SEQUENCE</scope>
    <source>
        <strain evidence="2">SE158</strain>
    </source>
</reference>
<organism evidence="2 3">
    <name type="scientific">Sphingomonas alba</name>
    <dbReference type="NCBI Taxonomy" id="2908208"/>
    <lineage>
        <taxon>Bacteria</taxon>
        <taxon>Pseudomonadati</taxon>
        <taxon>Pseudomonadota</taxon>
        <taxon>Alphaproteobacteria</taxon>
        <taxon>Sphingomonadales</taxon>
        <taxon>Sphingomonadaceae</taxon>
        <taxon>Sphingomonas</taxon>
    </lineage>
</organism>
<evidence type="ECO:0000259" key="1">
    <source>
        <dbReference type="Pfam" id="PF13191"/>
    </source>
</evidence>
<evidence type="ECO:0000313" key="2">
    <source>
        <dbReference type="EMBL" id="MCL6684114.1"/>
    </source>
</evidence>
<comment type="caution">
    <text evidence="2">The sequence shown here is derived from an EMBL/GenBank/DDBJ whole genome shotgun (WGS) entry which is preliminary data.</text>
</comment>
<dbReference type="EMBL" id="JAMGBD010000001">
    <property type="protein sequence ID" value="MCL6684114.1"/>
    <property type="molecule type" value="Genomic_DNA"/>
</dbReference>
<keyword evidence="3" id="KW-1185">Reference proteome</keyword>
<protein>
    <submittedName>
        <fullName evidence="2">AAA family ATPase</fullName>
    </submittedName>
</protein>
<dbReference type="SUPFAM" id="SSF48452">
    <property type="entry name" value="TPR-like"/>
    <property type="match status" value="1"/>
</dbReference>